<comment type="caution">
    <text evidence="1">The sequence shown here is derived from an EMBL/GenBank/DDBJ whole genome shotgun (WGS) entry which is preliminary data.</text>
</comment>
<dbReference type="EMBL" id="QGKV02001507">
    <property type="protein sequence ID" value="KAF3532769.1"/>
    <property type="molecule type" value="Genomic_DNA"/>
</dbReference>
<evidence type="ECO:0000313" key="1">
    <source>
        <dbReference type="EMBL" id="KAF3532769.1"/>
    </source>
</evidence>
<protein>
    <submittedName>
        <fullName evidence="1">Uncharacterized protein</fullName>
    </submittedName>
</protein>
<gene>
    <name evidence="1" type="ORF">DY000_02038307</name>
</gene>
<sequence>MSATPEISYPALSRGGYRSVGFSLGGAPIYGGRPILSREVMAFSASSSPISVSGRRWLLQHRDRRLLVPGSGGSLSTASAGCRGGKLVLNGFGSDPMTASRLAVVSRIPEPKEEEREARASRG</sequence>
<accession>A0ABQ7BKF9</accession>
<evidence type="ECO:0000313" key="2">
    <source>
        <dbReference type="Proteomes" id="UP000266723"/>
    </source>
</evidence>
<dbReference type="Proteomes" id="UP000266723">
    <property type="component" value="Unassembled WGS sequence"/>
</dbReference>
<name>A0ABQ7BKF9_BRACR</name>
<organism evidence="1 2">
    <name type="scientific">Brassica cretica</name>
    <name type="common">Mustard</name>
    <dbReference type="NCBI Taxonomy" id="69181"/>
    <lineage>
        <taxon>Eukaryota</taxon>
        <taxon>Viridiplantae</taxon>
        <taxon>Streptophyta</taxon>
        <taxon>Embryophyta</taxon>
        <taxon>Tracheophyta</taxon>
        <taxon>Spermatophyta</taxon>
        <taxon>Magnoliopsida</taxon>
        <taxon>eudicotyledons</taxon>
        <taxon>Gunneridae</taxon>
        <taxon>Pentapetalae</taxon>
        <taxon>rosids</taxon>
        <taxon>malvids</taxon>
        <taxon>Brassicales</taxon>
        <taxon>Brassicaceae</taxon>
        <taxon>Brassiceae</taxon>
        <taxon>Brassica</taxon>
    </lineage>
</organism>
<reference evidence="1 2" key="1">
    <citation type="journal article" date="2020" name="BMC Genomics">
        <title>Intraspecific diversification of the crop wild relative Brassica cretica Lam. using demographic model selection.</title>
        <authorList>
            <person name="Kioukis A."/>
            <person name="Michalopoulou V.A."/>
            <person name="Briers L."/>
            <person name="Pirintsos S."/>
            <person name="Studholme D.J."/>
            <person name="Pavlidis P."/>
            <person name="Sarris P.F."/>
        </authorList>
    </citation>
    <scope>NUCLEOTIDE SEQUENCE [LARGE SCALE GENOMIC DNA]</scope>
    <source>
        <strain evidence="2">cv. PFS-1207/04</strain>
    </source>
</reference>
<proteinExistence type="predicted"/>
<keyword evidence="2" id="KW-1185">Reference proteome</keyword>